<keyword evidence="5" id="KW-0808">Transferase</keyword>
<evidence type="ECO:0000256" key="3">
    <source>
        <dbReference type="ARBA" id="ARBA00012693"/>
    </source>
</evidence>
<dbReference type="InterPro" id="IPR006269">
    <property type="entry name" value="KDO8P_synthase"/>
</dbReference>
<evidence type="ECO:0000256" key="2">
    <source>
        <dbReference type="ARBA" id="ARBA00010499"/>
    </source>
</evidence>
<organism evidence="9 10">
    <name type="scientific">Lactuca saligna</name>
    <name type="common">Willowleaf lettuce</name>
    <dbReference type="NCBI Taxonomy" id="75948"/>
    <lineage>
        <taxon>Eukaryota</taxon>
        <taxon>Viridiplantae</taxon>
        <taxon>Streptophyta</taxon>
        <taxon>Embryophyta</taxon>
        <taxon>Tracheophyta</taxon>
        <taxon>Spermatophyta</taxon>
        <taxon>Magnoliopsida</taxon>
        <taxon>eudicotyledons</taxon>
        <taxon>Gunneridae</taxon>
        <taxon>Pentapetalae</taxon>
        <taxon>asterids</taxon>
        <taxon>campanulids</taxon>
        <taxon>Asterales</taxon>
        <taxon>Asteraceae</taxon>
        <taxon>Cichorioideae</taxon>
        <taxon>Cichorieae</taxon>
        <taxon>Lactucinae</taxon>
        <taxon>Lactuca</taxon>
    </lineage>
</organism>
<comment type="catalytic activity">
    <reaction evidence="6">
        <text>D-arabinose 5-phosphate + phosphoenolpyruvate + H2O = 3-deoxy-alpha-D-manno-2-octulosonate-8-phosphate + phosphate</text>
        <dbReference type="Rhea" id="RHEA:14053"/>
        <dbReference type="ChEBI" id="CHEBI:15377"/>
        <dbReference type="ChEBI" id="CHEBI:43474"/>
        <dbReference type="ChEBI" id="CHEBI:57693"/>
        <dbReference type="ChEBI" id="CHEBI:58702"/>
        <dbReference type="ChEBI" id="CHEBI:85985"/>
        <dbReference type="EC" id="2.5.1.55"/>
    </reaction>
</comment>
<gene>
    <name evidence="9" type="ORF">LSALG_LOCUS1873</name>
</gene>
<evidence type="ECO:0000313" key="10">
    <source>
        <dbReference type="Proteomes" id="UP001177003"/>
    </source>
</evidence>
<evidence type="ECO:0000256" key="1">
    <source>
        <dbReference type="ARBA" id="ARBA00004496"/>
    </source>
</evidence>
<protein>
    <recommendedName>
        <fullName evidence="3">3-deoxy-8-phosphooctulonate synthase</fullName>
        <ecNumber evidence="3">2.5.1.55</ecNumber>
    </recommendedName>
</protein>
<dbReference type="Pfam" id="PF00793">
    <property type="entry name" value="DAHP_synth_1"/>
    <property type="match status" value="1"/>
</dbReference>
<evidence type="ECO:0000256" key="6">
    <source>
        <dbReference type="ARBA" id="ARBA00049112"/>
    </source>
</evidence>
<evidence type="ECO:0000256" key="5">
    <source>
        <dbReference type="ARBA" id="ARBA00022679"/>
    </source>
</evidence>
<dbReference type="Proteomes" id="UP001177003">
    <property type="component" value="Chromosome 0"/>
</dbReference>
<keyword evidence="4" id="KW-0963">Cytoplasm</keyword>
<dbReference type="InterPro" id="IPR013785">
    <property type="entry name" value="Aldolase_TIM"/>
</dbReference>
<comment type="subcellular location">
    <subcellularLocation>
        <location evidence="1">Cytoplasm</location>
    </subcellularLocation>
</comment>
<dbReference type="EMBL" id="OX465086">
    <property type="protein sequence ID" value="CAI9261065.1"/>
    <property type="molecule type" value="Genomic_DNA"/>
</dbReference>
<comment type="similarity">
    <text evidence="2">Belongs to the KdsA family.</text>
</comment>
<keyword evidence="10" id="KW-1185">Reference proteome</keyword>
<feature type="compositionally biased region" description="Pro residues" evidence="7">
    <location>
        <begin position="384"/>
        <end position="399"/>
    </location>
</feature>
<feature type="domain" description="DAHP synthetase I/KDSA" evidence="8">
    <location>
        <begin position="263"/>
        <end position="320"/>
    </location>
</feature>
<evidence type="ECO:0000313" key="9">
    <source>
        <dbReference type="EMBL" id="CAI9261065.1"/>
    </source>
</evidence>
<dbReference type="GO" id="GO:0005737">
    <property type="term" value="C:cytoplasm"/>
    <property type="evidence" value="ECO:0007669"/>
    <property type="project" value="UniProtKB-SubCell"/>
</dbReference>
<proteinExistence type="inferred from homology"/>
<dbReference type="InterPro" id="IPR006218">
    <property type="entry name" value="DAHP1/KDSA"/>
</dbReference>
<evidence type="ECO:0000256" key="4">
    <source>
        <dbReference type="ARBA" id="ARBA00022490"/>
    </source>
</evidence>
<feature type="region of interest" description="Disordered" evidence="7">
    <location>
        <begin position="380"/>
        <end position="399"/>
    </location>
</feature>
<dbReference type="EC" id="2.5.1.55" evidence="3"/>
<evidence type="ECO:0000259" key="8">
    <source>
        <dbReference type="Pfam" id="PF00793"/>
    </source>
</evidence>
<dbReference type="GO" id="GO:0008676">
    <property type="term" value="F:3-deoxy-8-phosphooctulonate synthase activity"/>
    <property type="evidence" value="ECO:0007669"/>
    <property type="project" value="UniProtKB-EC"/>
</dbReference>
<dbReference type="AlphaFoldDB" id="A0AA35UY81"/>
<sequence>MPRDDNCLDVSNHFLSVVSHYRGWCYAFSLLIDSYAFCNQGSELMEMVIGVYDSSHSKHRSDLGLEVGGSWSDWKYRKLGNENGRGTRFEYHSLLLNIIEFEEEKKGLITKLQVEEKICLVPDKYLKVTLLYPKYIFNLHFILTPSSASLSLIVPLYSSLLLSPPTSLLAFTLHRPFLLAATSIAPRYHLCRCTLLGHVYAGFGVELSSWFNSCESAARKISFFFTETFSGQYRKETKDMTGKGFLTSIKLNDSLLQPLQRAQPFFVLAGPNVIESEEHILHMAKQIKAITSKLGLPLVFKSSFDKANKTSSKSFRGPSNCRKGADDDICLMVSNTHLRDNCNVVIVIYSDVDQTIILHRLPSLGFSFRSVPAVLCQLRSKPTGHPPSMSPPLPVTKNQ</sequence>
<dbReference type="Gene3D" id="3.20.20.70">
    <property type="entry name" value="Aldolase class I"/>
    <property type="match status" value="1"/>
</dbReference>
<accession>A0AA35UY81</accession>
<name>A0AA35UY81_LACSI</name>
<reference evidence="9" key="1">
    <citation type="submission" date="2023-04" db="EMBL/GenBank/DDBJ databases">
        <authorList>
            <person name="Vijverberg K."/>
            <person name="Xiong W."/>
            <person name="Schranz E."/>
        </authorList>
    </citation>
    <scope>NUCLEOTIDE SEQUENCE</scope>
</reference>
<dbReference type="PANTHER" id="PTHR21057">
    <property type="entry name" value="PHOSPHO-2-DEHYDRO-3-DEOXYHEPTONATE ALDOLASE"/>
    <property type="match status" value="1"/>
</dbReference>
<dbReference type="SUPFAM" id="SSF51569">
    <property type="entry name" value="Aldolase"/>
    <property type="match status" value="1"/>
</dbReference>
<evidence type="ECO:0000256" key="7">
    <source>
        <dbReference type="SAM" id="MobiDB-lite"/>
    </source>
</evidence>